<evidence type="ECO:0000256" key="2">
    <source>
        <dbReference type="SAM" id="MobiDB-lite"/>
    </source>
</evidence>
<dbReference type="InterPro" id="IPR002110">
    <property type="entry name" value="Ankyrin_rpt"/>
</dbReference>
<dbReference type="PROSITE" id="PS00845">
    <property type="entry name" value="CAP_GLY_1"/>
    <property type="match status" value="1"/>
</dbReference>
<dbReference type="Gene3D" id="1.25.40.20">
    <property type="entry name" value="Ankyrin repeat-containing domain"/>
    <property type="match status" value="1"/>
</dbReference>
<protein>
    <recommendedName>
        <fullName evidence="3">CAP-Gly domain-containing protein</fullName>
    </recommendedName>
</protein>
<comment type="caution">
    <text evidence="4">The sequence shown here is derived from an EMBL/GenBank/DDBJ whole genome shotgun (WGS) entry which is preliminary data.</text>
</comment>
<dbReference type="PROSITE" id="PS50245">
    <property type="entry name" value="CAP_GLY_2"/>
    <property type="match status" value="3"/>
</dbReference>
<reference evidence="4" key="1">
    <citation type="submission" date="2019-08" db="EMBL/GenBank/DDBJ databases">
        <title>The improved chromosome-level genome for the pearl oyster Pinctada fucata martensii using PacBio sequencing and Hi-C.</title>
        <authorList>
            <person name="Zheng Z."/>
        </authorList>
    </citation>
    <scope>NUCLEOTIDE SEQUENCE</scope>
    <source>
        <strain evidence="4">ZZ-2019</strain>
        <tissue evidence="4">Adductor muscle</tissue>
    </source>
</reference>
<dbReference type="Pfam" id="PF12796">
    <property type="entry name" value="Ank_2"/>
    <property type="match status" value="1"/>
</dbReference>
<gene>
    <name evidence="4" type="ORF">FSP39_020144</name>
</gene>
<dbReference type="SUPFAM" id="SSF48403">
    <property type="entry name" value="Ankyrin repeat"/>
    <property type="match status" value="1"/>
</dbReference>
<dbReference type="InterPro" id="IPR000938">
    <property type="entry name" value="CAP-Gly_domain"/>
</dbReference>
<feature type="domain" description="CAP-Gly" evidence="3">
    <location>
        <begin position="435"/>
        <end position="477"/>
    </location>
</feature>
<evidence type="ECO:0000259" key="3">
    <source>
        <dbReference type="PROSITE" id="PS50245"/>
    </source>
</evidence>
<dbReference type="InterPro" id="IPR036859">
    <property type="entry name" value="CAP-Gly_dom_sf"/>
</dbReference>
<dbReference type="Gene3D" id="2.30.30.190">
    <property type="entry name" value="CAP Gly-rich-like domain"/>
    <property type="match status" value="3"/>
</dbReference>
<dbReference type="Pfam" id="PF01302">
    <property type="entry name" value="CAP_GLY"/>
    <property type="match status" value="3"/>
</dbReference>
<dbReference type="SUPFAM" id="SSF74924">
    <property type="entry name" value="Cap-Gly domain"/>
    <property type="match status" value="3"/>
</dbReference>
<dbReference type="PANTHER" id="PTHR18916">
    <property type="entry name" value="DYNACTIN 1-RELATED MICROTUBULE-BINDING"/>
    <property type="match status" value="1"/>
</dbReference>
<keyword evidence="1" id="KW-0040">ANK repeat</keyword>
<evidence type="ECO:0000256" key="1">
    <source>
        <dbReference type="PROSITE-ProRule" id="PRU00023"/>
    </source>
</evidence>
<feature type="region of interest" description="Disordered" evidence="2">
    <location>
        <begin position="365"/>
        <end position="389"/>
    </location>
</feature>
<accession>A0AA89C1T5</accession>
<feature type="region of interest" description="Disordered" evidence="2">
    <location>
        <begin position="508"/>
        <end position="554"/>
    </location>
</feature>
<keyword evidence="5" id="KW-1185">Reference proteome</keyword>
<sequence>MRQEQGDMVAERLCQRCKMTLEEENRNHVQIVQNNNYYHPERDKPMIHPCVDPPVCDSCQKLDLSFFDPGCPGCKEILDNPNTTVPEIFAVLRQWTPQTQQRLELLVDEILKRGAHINDRDGLTDMTLLHYSSKSGAAGIGDAEIAAKVVIMLLSKGSDPNIRCRWTNMTALHYAAYFDVVPVIKVLLKATKAYDIDSTCTEFDNGSSLHIAASNLAYEAVKVLLQSGANALLKDDQDRTALECIPDPTNLDSDPEMGKIVFKLRKTLQEACQPTPKVPPPNYDLVQSKVTLQAMGLTLGDKVLVGGIKTGTLRYCGPAEFAAGLWAGIELDEPSGRNDGSIGGISYFQCPRNHGIFAPVSKIAKPGSGPVSRPDSMSPHKPLQKASSVDVSNVKARVDTGLKGRAPSITDLADIEVGDRVIVAGQRKGTVQFCGDTKFAPGIWYGIELDRPAGKNDGSVNNERYFICKPKHGVFAPVSRIQKLGDRRFSSNESLDAISWGAMSEKVDRKSVAPTNTNTPVRARTPNKRPKSTGQSVSRTPVSGQSISRTPGSSSNFKLEVGMSVFCNNELGVVRYIGPADFGEGVWVGVELRTPKGKNDGSVQDKRYFTCKPDHGLLVRPSKITVRGINGAKLINDYYGSKDSGGSNEDIKMDTR</sequence>
<dbReference type="AlphaFoldDB" id="A0AA89C1T5"/>
<organism evidence="4 5">
    <name type="scientific">Pinctada imbricata</name>
    <name type="common">Atlantic pearl-oyster</name>
    <name type="synonym">Pinctada martensii</name>
    <dbReference type="NCBI Taxonomy" id="66713"/>
    <lineage>
        <taxon>Eukaryota</taxon>
        <taxon>Metazoa</taxon>
        <taxon>Spiralia</taxon>
        <taxon>Lophotrochozoa</taxon>
        <taxon>Mollusca</taxon>
        <taxon>Bivalvia</taxon>
        <taxon>Autobranchia</taxon>
        <taxon>Pteriomorphia</taxon>
        <taxon>Pterioida</taxon>
        <taxon>Pterioidea</taxon>
        <taxon>Pteriidae</taxon>
        <taxon>Pinctada</taxon>
    </lineage>
</organism>
<dbReference type="SMART" id="SM01052">
    <property type="entry name" value="CAP_GLY"/>
    <property type="match status" value="3"/>
</dbReference>
<dbReference type="PROSITE" id="PS50297">
    <property type="entry name" value="ANK_REP_REGION"/>
    <property type="match status" value="1"/>
</dbReference>
<feature type="domain" description="CAP-Gly" evidence="3">
    <location>
        <begin position="578"/>
        <end position="620"/>
    </location>
</feature>
<dbReference type="SMART" id="SM00248">
    <property type="entry name" value="ANK"/>
    <property type="match status" value="3"/>
</dbReference>
<evidence type="ECO:0000313" key="5">
    <source>
        <dbReference type="Proteomes" id="UP001186944"/>
    </source>
</evidence>
<feature type="repeat" description="ANK" evidence="1">
    <location>
        <begin position="204"/>
        <end position="236"/>
    </location>
</feature>
<dbReference type="PANTHER" id="PTHR18916:SF88">
    <property type="entry name" value="CAP-GLY DOMAIN-CONTAINING PROTEIN"/>
    <property type="match status" value="1"/>
</dbReference>
<feature type="compositionally biased region" description="Polar residues" evidence="2">
    <location>
        <begin position="532"/>
        <end position="554"/>
    </location>
</feature>
<feature type="domain" description="CAP-Gly" evidence="3">
    <location>
        <begin position="317"/>
        <end position="359"/>
    </location>
</feature>
<proteinExistence type="predicted"/>
<dbReference type="PROSITE" id="PS50088">
    <property type="entry name" value="ANK_REPEAT"/>
    <property type="match status" value="1"/>
</dbReference>
<evidence type="ECO:0000313" key="4">
    <source>
        <dbReference type="EMBL" id="KAK3095868.1"/>
    </source>
</evidence>
<dbReference type="InterPro" id="IPR036770">
    <property type="entry name" value="Ankyrin_rpt-contain_sf"/>
</dbReference>
<name>A0AA89C1T5_PINIB</name>
<dbReference type="Proteomes" id="UP001186944">
    <property type="component" value="Unassembled WGS sequence"/>
</dbReference>
<dbReference type="EMBL" id="VSWD01000008">
    <property type="protein sequence ID" value="KAK3095868.1"/>
    <property type="molecule type" value="Genomic_DNA"/>
</dbReference>